<keyword evidence="3" id="KW-1185">Reference proteome</keyword>
<protein>
    <submittedName>
        <fullName evidence="2">Uncharacterized protein</fullName>
    </submittedName>
</protein>
<evidence type="ECO:0000313" key="3">
    <source>
        <dbReference type="Proteomes" id="UP001066276"/>
    </source>
</evidence>
<dbReference type="AlphaFoldDB" id="A0AAV7TVR0"/>
<feature type="region of interest" description="Disordered" evidence="1">
    <location>
        <begin position="1"/>
        <end position="22"/>
    </location>
</feature>
<name>A0AAV7TVR0_PLEWA</name>
<reference evidence="2" key="1">
    <citation type="journal article" date="2022" name="bioRxiv">
        <title>Sequencing and chromosome-scale assembly of the giantPleurodeles waltlgenome.</title>
        <authorList>
            <person name="Brown T."/>
            <person name="Elewa A."/>
            <person name="Iarovenko S."/>
            <person name="Subramanian E."/>
            <person name="Araus A.J."/>
            <person name="Petzold A."/>
            <person name="Susuki M."/>
            <person name="Suzuki K.-i.T."/>
            <person name="Hayashi T."/>
            <person name="Toyoda A."/>
            <person name="Oliveira C."/>
            <person name="Osipova E."/>
            <person name="Leigh N.D."/>
            <person name="Simon A."/>
            <person name="Yun M.H."/>
        </authorList>
    </citation>
    <scope>NUCLEOTIDE SEQUENCE</scope>
    <source>
        <strain evidence="2">20211129_DDA</strain>
        <tissue evidence="2">Liver</tissue>
    </source>
</reference>
<proteinExistence type="predicted"/>
<dbReference type="Proteomes" id="UP001066276">
    <property type="component" value="Chromosome 3_2"/>
</dbReference>
<comment type="caution">
    <text evidence="2">The sequence shown here is derived from an EMBL/GenBank/DDBJ whole genome shotgun (WGS) entry which is preliminary data.</text>
</comment>
<organism evidence="2 3">
    <name type="scientific">Pleurodeles waltl</name>
    <name type="common">Iberian ribbed newt</name>
    <dbReference type="NCBI Taxonomy" id="8319"/>
    <lineage>
        <taxon>Eukaryota</taxon>
        <taxon>Metazoa</taxon>
        <taxon>Chordata</taxon>
        <taxon>Craniata</taxon>
        <taxon>Vertebrata</taxon>
        <taxon>Euteleostomi</taxon>
        <taxon>Amphibia</taxon>
        <taxon>Batrachia</taxon>
        <taxon>Caudata</taxon>
        <taxon>Salamandroidea</taxon>
        <taxon>Salamandridae</taxon>
        <taxon>Pleurodelinae</taxon>
        <taxon>Pleurodeles</taxon>
    </lineage>
</organism>
<dbReference type="EMBL" id="JANPWB010000006">
    <property type="protein sequence ID" value="KAJ1179672.1"/>
    <property type="molecule type" value="Genomic_DNA"/>
</dbReference>
<evidence type="ECO:0000256" key="1">
    <source>
        <dbReference type="SAM" id="MobiDB-lite"/>
    </source>
</evidence>
<gene>
    <name evidence="2" type="ORF">NDU88_004906</name>
</gene>
<feature type="compositionally biased region" description="Polar residues" evidence="1">
    <location>
        <begin position="1"/>
        <end position="15"/>
    </location>
</feature>
<evidence type="ECO:0000313" key="2">
    <source>
        <dbReference type="EMBL" id="KAJ1179672.1"/>
    </source>
</evidence>
<sequence length="96" mass="10830">MTHPTYRTTTTQSRDPSFVDGKHFDDNDKRRALLVDICVAFTAHSRSLYEPTSLDRQTSSSSFLGEATLPTVSLQAKEELNAAIMEQEVREPLEEL</sequence>
<accession>A0AAV7TVR0</accession>